<dbReference type="Proteomes" id="UP000794436">
    <property type="component" value="Unassembled WGS sequence"/>
</dbReference>
<evidence type="ECO:0008006" key="10">
    <source>
        <dbReference type="Google" id="ProtNLM"/>
    </source>
</evidence>
<sequence length="613" mass="67152">MKTRVVASCVAFMAAASLLTPVTAVAPKRQVNLEVYFRAYCPACQWFVGDPLLELMRNEQFRNIINLSLYPAAGMLEKDGVFDCEGGDLECEGHRWEACTIEKDRNDVVKYLGNVACIEGDESGDYDDWPTKLQNCFTPDERAELQECYDKRSTDILRAMINTENADKVQWMPYTIVNGEVMGSATSGVGITELQTSICSAYKGPKKYYPEPCFKVVGEQKEFAPEEPVQTPAATLKQSPEPPALAAAATVAPVSATPAFAEAALHTEPPEETPAAVAAAQVEEEEEEIDMPMKGDEEDDPDFKGNGKLRLELYWRAFCPGCRGFITKPLLKLLRDPQFRDNIDFRPVPAAGTTYDAATGAFVCNNGKLECVGHKWLSCAIDEFPQVEEMIEHLACLESKDNKGKTWNAIIDKCFTTTDRQRMRSCFDTKSTELLQKHIAEREKVDISWVPYVRINDAPIGDARHGIGYKQLQDEVCKAYTGSIESRPSACQPKRLREDDTHDKESEAPAIKPCPPKKDGAAAKAEVDAVAADAPGAGFRRPVAQDEGDATTKEVQEARALAGEGGFGGAAKRDAAVPADSGFSPRALLFPLGCFVIVGLLARRLSGDHKKAA</sequence>
<dbReference type="GO" id="GO:0016671">
    <property type="term" value="F:oxidoreductase activity, acting on a sulfur group of donors, disulfide as acceptor"/>
    <property type="evidence" value="ECO:0007669"/>
    <property type="project" value="InterPro"/>
</dbReference>
<keyword evidence="9" id="KW-1185">Reference proteome</keyword>
<keyword evidence="5" id="KW-0325">Glycoprotein</keyword>
<dbReference type="PANTHER" id="PTHR13234">
    <property type="entry name" value="GAMMA-INTERFERON INDUCIBLE LYSOSOMAL THIOL REDUCTASE GILT"/>
    <property type="match status" value="1"/>
</dbReference>
<feature type="signal peptide" evidence="7">
    <location>
        <begin position="1"/>
        <end position="24"/>
    </location>
</feature>
<evidence type="ECO:0000256" key="7">
    <source>
        <dbReference type="SAM" id="SignalP"/>
    </source>
</evidence>
<feature type="region of interest" description="Disordered" evidence="6">
    <location>
        <begin position="486"/>
        <end position="525"/>
    </location>
</feature>
<dbReference type="GO" id="GO:0005576">
    <property type="term" value="C:extracellular region"/>
    <property type="evidence" value="ECO:0007669"/>
    <property type="project" value="UniProtKB-SubCell"/>
</dbReference>
<keyword evidence="4 7" id="KW-0732">Signal</keyword>
<dbReference type="AlphaFoldDB" id="A0A8K1CPD9"/>
<accession>A0A8K1CPD9</accession>
<dbReference type="OrthoDB" id="958254at2759"/>
<comment type="caution">
    <text evidence="8">The sequence shown here is derived from an EMBL/GenBank/DDBJ whole genome shotgun (WGS) entry which is preliminary data.</text>
</comment>
<evidence type="ECO:0000256" key="3">
    <source>
        <dbReference type="ARBA" id="ARBA00022525"/>
    </source>
</evidence>
<feature type="compositionally biased region" description="Basic and acidic residues" evidence="6">
    <location>
        <begin position="495"/>
        <end position="507"/>
    </location>
</feature>
<evidence type="ECO:0000256" key="4">
    <source>
        <dbReference type="ARBA" id="ARBA00022729"/>
    </source>
</evidence>
<gene>
    <name evidence="8" type="ORF">Poli38472_003728</name>
</gene>
<feature type="chain" id="PRO_5035460186" description="Gamma-interferon-inducible lysosomal thiol reductase" evidence="7">
    <location>
        <begin position="25"/>
        <end position="613"/>
    </location>
</feature>
<reference evidence="8" key="1">
    <citation type="submission" date="2019-03" db="EMBL/GenBank/DDBJ databases">
        <title>Long read genome sequence of the mycoparasitic Pythium oligandrum ATCC 38472 isolated from sugarbeet rhizosphere.</title>
        <authorList>
            <person name="Gaulin E."/>
        </authorList>
    </citation>
    <scope>NUCLEOTIDE SEQUENCE</scope>
    <source>
        <strain evidence="8">ATCC 38472_TT</strain>
    </source>
</reference>
<evidence type="ECO:0000313" key="8">
    <source>
        <dbReference type="EMBL" id="TMW65963.1"/>
    </source>
</evidence>
<proteinExistence type="inferred from homology"/>
<comment type="subcellular location">
    <subcellularLocation>
        <location evidence="1">Secreted</location>
    </subcellularLocation>
</comment>
<comment type="similarity">
    <text evidence="2">Belongs to the GILT family.</text>
</comment>
<evidence type="ECO:0000256" key="2">
    <source>
        <dbReference type="ARBA" id="ARBA00005679"/>
    </source>
</evidence>
<evidence type="ECO:0000256" key="6">
    <source>
        <dbReference type="SAM" id="MobiDB-lite"/>
    </source>
</evidence>
<dbReference type="PANTHER" id="PTHR13234:SF8">
    <property type="entry name" value="GAMMA-INTERFERON-INDUCIBLE LYSOSOMAL THIOL REDUCTASE"/>
    <property type="match status" value="1"/>
</dbReference>
<organism evidence="8 9">
    <name type="scientific">Pythium oligandrum</name>
    <name type="common">Mycoparasitic fungus</name>
    <dbReference type="NCBI Taxonomy" id="41045"/>
    <lineage>
        <taxon>Eukaryota</taxon>
        <taxon>Sar</taxon>
        <taxon>Stramenopiles</taxon>
        <taxon>Oomycota</taxon>
        <taxon>Peronosporomycetes</taxon>
        <taxon>Pythiales</taxon>
        <taxon>Pythiaceae</taxon>
        <taxon>Pythium</taxon>
    </lineage>
</organism>
<evidence type="ECO:0000256" key="1">
    <source>
        <dbReference type="ARBA" id="ARBA00004613"/>
    </source>
</evidence>
<evidence type="ECO:0000313" key="9">
    <source>
        <dbReference type="Proteomes" id="UP000794436"/>
    </source>
</evidence>
<dbReference type="Pfam" id="PF03227">
    <property type="entry name" value="GILT"/>
    <property type="match status" value="2"/>
</dbReference>
<dbReference type="SUPFAM" id="SSF52833">
    <property type="entry name" value="Thioredoxin-like"/>
    <property type="match status" value="1"/>
</dbReference>
<evidence type="ECO:0000256" key="5">
    <source>
        <dbReference type="ARBA" id="ARBA00023180"/>
    </source>
</evidence>
<dbReference type="InterPro" id="IPR036249">
    <property type="entry name" value="Thioredoxin-like_sf"/>
</dbReference>
<keyword evidence="3" id="KW-0964">Secreted</keyword>
<dbReference type="InterPro" id="IPR004911">
    <property type="entry name" value="Interferon-induced_GILT"/>
</dbReference>
<name>A0A8K1CPD9_PYTOL</name>
<dbReference type="EMBL" id="SPLM01000036">
    <property type="protein sequence ID" value="TMW65963.1"/>
    <property type="molecule type" value="Genomic_DNA"/>
</dbReference>
<protein>
    <recommendedName>
        <fullName evidence="10">Gamma-interferon-inducible lysosomal thiol reductase</fullName>
    </recommendedName>
</protein>
<feature type="compositionally biased region" description="Basic and acidic residues" evidence="6">
    <location>
        <begin position="516"/>
        <end position="525"/>
    </location>
</feature>